<accession>A0A9D1NDK2</accession>
<reference evidence="3" key="2">
    <citation type="journal article" date="2021" name="PeerJ">
        <title>Extensive microbial diversity within the chicken gut microbiome revealed by metagenomics and culture.</title>
        <authorList>
            <person name="Gilroy R."/>
            <person name="Ravi A."/>
            <person name="Getino M."/>
            <person name="Pursley I."/>
            <person name="Horton D.L."/>
            <person name="Alikhan N.F."/>
            <person name="Baker D."/>
            <person name="Gharbi K."/>
            <person name="Hall N."/>
            <person name="Watson M."/>
            <person name="Adriaenssens E.M."/>
            <person name="Foster-Nyarko E."/>
            <person name="Jarju S."/>
            <person name="Secka A."/>
            <person name="Antonio M."/>
            <person name="Oren A."/>
            <person name="Chaudhuri R.R."/>
            <person name="La Ragione R."/>
            <person name="Hildebrand F."/>
            <person name="Pallen M.J."/>
        </authorList>
    </citation>
    <scope>NUCLEOTIDE SEQUENCE</scope>
    <source>
        <strain evidence="3">23406</strain>
    </source>
</reference>
<feature type="region of interest" description="Disordered" evidence="1">
    <location>
        <begin position="204"/>
        <end position="242"/>
    </location>
</feature>
<comment type="caution">
    <text evidence="3">The sequence shown here is derived from an EMBL/GenBank/DDBJ whole genome shotgun (WGS) entry which is preliminary data.</text>
</comment>
<dbReference type="EMBL" id="DVOH01000059">
    <property type="protein sequence ID" value="HIV00921.1"/>
    <property type="molecule type" value="Genomic_DNA"/>
</dbReference>
<keyword evidence="2" id="KW-0472">Membrane</keyword>
<evidence type="ECO:0000313" key="4">
    <source>
        <dbReference type="Proteomes" id="UP000886891"/>
    </source>
</evidence>
<evidence type="ECO:0000313" key="3">
    <source>
        <dbReference type="EMBL" id="HIV00921.1"/>
    </source>
</evidence>
<protein>
    <submittedName>
        <fullName evidence="3">Uncharacterized protein</fullName>
    </submittedName>
</protein>
<feature type="compositionally biased region" description="Acidic residues" evidence="1">
    <location>
        <begin position="219"/>
        <end position="233"/>
    </location>
</feature>
<evidence type="ECO:0000256" key="1">
    <source>
        <dbReference type="SAM" id="MobiDB-lite"/>
    </source>
</evidence>
<feature type="transmembrane region" description="Helical" evidence="2">
    <location>
        <begin position="301"/>
        <end position="324"/>
    </location>
</feature>
<evidence type="ECO:0000256" key="2">
    <source>
        <dbReference type="SAM" id="Phobius"/>
    </source>
</evidence>
<sequence>MADNNFNSNQSPSRGYGMPARPNFVRVPAGRPAPRPGMPRPVMPMYGMPPYGAPRPQRPHPPVQPLPQQETKPAKKQKRRKESDHFFVMRKGVCFFIFVLCILVVAVFALNYLNIMPQYTSLFVKPDNTPIDERVDVESEDEVDEEGNPLLIPYEDKSIYISAIDPIFGLLKSFGVLDMKDADGNSMSPFYDEMNGVLNPAPAEEAAEAATEDDKSDAATEDDKDTEEGDTAEGEGIAAVLPENVKPTKPDAELQAQDGMTSIAAMIFKFFPVAMVLMAVTALIAAITSFLGMFNRRIFKGFGLAAIIMLVCAVVTLAAGLVALGNYNGNPQLVDEAVVSVLDFSKIGGFVMQGITGAPATAPTDVTMMNLVFTCGFGMLILLVVPVVILVLSFFARKKVPYSIFDR</sequence>
<reference evidence="3" key="1">
    <citation type="submission" date="2020-10" db="EMBL/GenBank/DDBJ databases">
        <authorList>
            <person name="Gilroy R."/>
        </authorList>
    </citation>
    <scope>NUCLEOTIDE SEQUENCE</scope>
    <source>
        <strain evidence="3">23406</strain>
    </source>
</reference>
<dbReference type="Proteomes" id="UP000886891">
    <property type="component" value="Unassembled WGS sequence"/>
</dbReference>
<gene>
    <name evidence="3" type="ORF">IAB14_07410</name>
</gene>
<feature type="transmembrane region" description="Helical" evidence="2">
    <location>
        <begin position="270"/>
        <end position="294"/>
    </location>
</feature>
<name>A0A9D1NDK2_9FIRM</name>
<organism evidence="3 4">
    <name type="scientific">Candidatus Stercoripulliclostridium merdipullorum</name>
    <dbReference type="NCBI Taxonomy" id="2840952"/>
    <lineage>
        <taxon>Bacteria</taxon>
        <taxon>Bacillati</taxon>
        <taxon>Bacillota</taxon>
        <taxon>Clostridia</taxon>
        <taxon>Eubacteriales</taxon>
        <taxon>Candidatus Stercoripulliclostridium</taxon>
    </lineage>
</organism>
<keyword evidence="2" id="KW-1133">Transmembrane helix</keyword>
<feature type="compositionally biased region" description="Polar residues" evidence="1">
    <location>
        <begin position="1"/>
        <end position="13"/>
    </location>
</feature>
<feature type="compositionally biased region" description="Pro residues" evidence="1">
    <location>
        <begin position="31"/>
        <end position="42"/>
    </location>
</feature>
<keyword evidence="2" id="KW-0812">Transmembrane</keyword>
<dbReference type="AlphaFoldDB" id="A0A9D1NDK2"/>
<feature type="transmembrane region" description="Helical" evidence="2">
    <location>
        <begin position="371"/>
        <end position="395"/>
    </location>
</feature>
<feature type="region of interest" description="Disordered" evidence="1">
    <location>
        <begin position="1"/>
        <end position="81"/>
    </location>
</feature>
<proteinExistence type="predicted"/>
<feature type="transmembrane region" description="Helical" evidence="2">
    <location>
        <begin position="88"/>
        <end position="113"/>
    </location>
</feature>